<dbReference type="AlphaFoldDB" id="A0A2Z7B091"/>
<organism evidence="2 3">
    <name type="scientific">Dorcoceras hygrometricum</name>
    <dbReference type="NCBI Taxonomy" id="472368"/>
    <lineage>
        <taxon>Eukaryota</taxon>
        <taxon>Viridiplantae</taxon>
        <taxon>Streptophyta</taxon>
        <taxon>Embryophyta</taxon>
        <taxon>Tracheophyta</taxon>
        <taxon>Spermatophyta</taxon>
        <taxon>Magnoliopsida</taxon>
        <taxon>eudicotyledons</taxon>
        <taxon>Gunneridae</taxon>
        <taxon>Pentapetalae</taxon>
        <taxon>asterids</taxon>
        <taxon>lamiids</taxon>
        <taxon>Lamiales</taxon>
        <taxon>Gesneriaceae</taxon>
        <taxon>Didymocarpoideae</taxon>
        <taxon>Trichosporeae</taxon>
        <taxon>Loxocarpinae</taxon>
        <taxon>Dorcoceras</taxon>
    </lineage>
</organism>
<proteinExistence type="predicted"/>
<feature type="compositionally biased region" description="Basic and acidic residues" evidence="1">
    <location>
        <begin position="76"/>
        <end position="85"/>
    </location>
</feature>
<gene>
    <name evidence="2" type="ORF">F511_11901</name>
</gene>
<feature type="compositionally biased region" description="Polar residues" evidence="1">
    <location>
        <begin position="53"/>
        <end position="65"/>
    </location>
</feature>
<feature type="region of interest" description="Disordered" evidence="1">
    <location>
        <begin position="43"/>
        <end position="102"/>
    </location>
</feature>
<protein>
    <submittedName>
        <fullName evidence="2">Uncharacterized protein</fullName>
    </submittedName>
</protein>
<name>A0A2Z7B091_9LAMI</name>
<keyword evidence="3" id="KW-1185">Reference proteome</keyword>
<reference evidence="2 3" key="1">
    <citation type="journal article" date="2015" name="Proc. Natl. Acad. Sci. U.S.A.">
        <title>The resurrection genome of Boea hygrometrica: A blueprint for survival of dehydration.</title>
        <authorList>
            <person name="Xiao L."/>
            <person name="Yang G."/>
            <person name="Zhang L."/>
            <person name="Yang X."/>
            <person name="Zhao S."/>
            <person name="Ji Z."/>
            <person name="Zhou Q."/>
            <person name="Hu M."/>
            <person name="Wang Y."/>
            <person name="Chen M."/>
            <person name="Xu Y."/>
            <person name="Jin H."/>
            <person name="Xiao X."/>
            <person name="Hu G."/>
            <person name="Bao F."/>
            <person name="Hu Y."/>
            <person name="Wan P."/>
            <person name="Li L."/>
            <person name="Deng X."/>
            <person name="Kuang T."/>
            <person name="Xiang C."/>
            <person name="Zhu J.K."/>
            <person name="Oliver M.J."/>
            <person name="He Y."/>
        </authorList>
    </citation>
    <scope>NUCLEOTIDE SEQUENCE [LARGE SCALE GENOMIC DNA]</scope>
    <source>
        <strain evidence="3">cv. XS01</strain>
    </source>
</reference>
<evidence type="ECO:0000313" key="3">
    <source>
        <dbReference type="Proteomes" id="UP000250235"/>
    </source>
</evidence>
<dbReference type="EMBL" id="KV010417">
    <property type="protein sequence ID" value="KZV27673.1"/>
    <property type="molecule type" value="Genomic_DNA"/>
</dbReference>
<dbReference type="Proteomes" id="UP000250235">
    <property type="component" value="Unassembled WGS sequence"/>
</dbReference>
<evidence type="ECO:0000256" key="1">
    <source>
        <dbReference type="SAM" id="MobiDB-lite"/>
    </source>
</evidence>
<evidence type="ECO:0000313" key="2">
    <source>
        <dbReference type="EMBL" id="KZV27673.1"/>
    </source>
</evidence>
<sequence>MASSLFVNTLQVEFESVLAMEHTGMTRMFKSLEDTGLRGFLEEGECNKRTEDTASNTDGGETQPAQPAVTETLAAAKEKGNERTNIDQGVQRGGDDRNEENLESDTQMNHKYWVNKGDIIETEASTFQRKQVFGPNDRAIVVMPKQLDLHTIVLMGQGIFSLVKIRDFDWVTCFLSKIDPTSKVKETLVVMNNPIPVKEHCRLMLNSSWENISTRMKIFDEWFHFRKEVRIKDVLSFDHLVQIEEQLLAWGETEQVLELIERRSFIMYKFYELEVQELYNEHLANFKLDVPSVKHDYLYIQLLNKDLKEIATLHRARRVIAGLPIVDPEASFIGSASDQPQLLALEFSNQAEQERAVLLSENQQVLLSGNQQDRCFLVRNQQFLLSEDQQVLLSEDQQVLLSEDQQVLLSEDQQLNLFIPVASTAELTNNCSLLKYYSYSVSSHPLIPFSDNGER</sequence>
<accession>A0A2Z7B091</accession>